<protein>
    <submittedName>
        <fullName evidence="1">Uncharacterized protein</fullName>
    </submittedName>
</protein>
<dbReference type="VEuPathDB" id="FungiDB:ASPGLDRAFT_1493012"/>
<keyword evidence="2" id="KW-1185">Reference proteome</keyword>
<evidence type="ECO:0000313" key="1">
    <source>
        <dbReference type="EMBL" id="OJJ83435.1"/>
    </source>
</evidence>
<sequence>MSCLQLKIAACQVLGGYCSCRVKLPVLLRPVYLLTLLGSLAERLSEPSLLPCCNSFCSGSTGKGQRDLFWASSRRLTSRLLCCLVSSFISFYPCVSRNSLDSGVMTLGMQSLGYSMCLDR</sequence>
<reference evidence="2" key="1">
    <citation type="journal article" date="2017" name="Genome Biol.">
        <title>Comparative genomics reveals high biological diversity and specific adaptations in the industrially and medically important fungal genus Aspergillus.</title>
        <authorList>
            <person name="de Vries R.P."/>
            <person name="Riley R."/>
            <person name="Wiebenga A."/>
            <person name="Aguilar-Osorio G."/>
            <person name="Amillis S."/>
            <person name="Uchima C.A."/>
            <person name="Anderluh G."/>
            <person name="Asadollahi M."/>
            <person name="Askin M."/>
            <person name="Barry K."/>
            <person name="Battaglia E."/>
            <person name="Bayram O."/>
            <person name="Benocci T."/>
            <person name="Braus-Stromeyer S.A."/>
            <person name="Caldana C."/>
            <person name="Canovas D."/>
            <person name="Cerqueira G.C."/>
            <person name="Chen F."/>
            <person name="Chen W."/>
            <person name="Choi C."/>
            <person name="Clum A."/>
            <person name="Dos Santos R.A."/>
            <person name="Damasio A.R."/>
            <person name="Diallinas G."/>
            <person name="Emri T."/>
            <person name="Fekete E."/>
            <person name="Flipphi M."/>
            <person name="Freyberg S."/>
            <person name="Gallo A."/>
            <person name="Gournas C."/>
            <person name="Habgood R."/>
            <person name="Hainaut M."/>
            <person name="Harispe M.L."/>
            <person name="Henrissat B."/>
            <person name="Hilden K.S."/>
            <person name="Hope R."/>
            <person name="Hossain A."/>
            <person name="Karabika E."/>
            <person name="Karaffa L."/>
            <person name="Karanyi Z."/>
            <person name="Krasevec N."/>
            <person name="Kuo A."/>
            <person name="Kusch H."/>
            <person name="LaButti K."/>
            <person name="Lagendijk E.L."/>
            <person name="Lapidus A."/>
            <person name="Levasseur A."/>
            <person name="Lindquist E."/>
            <person name="Lipzen A."/>
            <person name="Logrieco A.F."/>
            <person name="MacCabe A."/>
            <person name="Maekelae M.R."/>
            <person name="Malavazi I."/>
            <person name="Melin P."/>
            <person name="Meyer V."/>
            <person name="Mielnichuk N."/>
            <person name="Miskei M."/>
            <person name="Molnar A.P."/>
            <person name="Mule G."/>
            <person name="Ngan C.Y."/>
            <person name="Orejas M."/>
            <person name="Orosz E."/>
            <person name="Ouedraogo J.P."/>
            <person name="Overkamp K.M."/>
            <person name="Park H.-S."/>
            <person name="Perrone G."/>
            <person name="Piumi F."/>
            <person name="Punt P.J."/>
            <person name="Ram A.F."/>
            <person name="Ramon A."/>
            <person name="Rauscher S."/>
            <person name="Record E."/>
            <person name="Riano-Pachon D.M."/>
            <person name="Robert V."/>
            <person name="Roehrig J."/>
            <person name="Ruller R."/>
            <person name="Salamov A."/>
            <person name="Salih N.S."/>
            <person name="Samson R.A."/>
            <person name="Sandor E."/>
            <person name="Sanguinetti M."/>
            <person name="Schuetze T."/>
            <person name="Sepcic K."/>
            <person name="Shelest E."/>
            <person name="Sherlock G."/>
            <person name="Sophianopoulou V."/>
            <person name="Squina F.M."/>
            <person name="Sun H."/>
            <person name="Susca A."/>
            <person name="Todd R.B."/>
            <person name="Tsang A."/>
            <person name="Unkles S.E."/>
            <person name="van de Wiele N."/>
            <person name="van Rossen-Uffink D."/>
            <person name="Oliveira J.V."/>
            <person name="Vesth T.C."/>
            <person name="Visser J."/>
            <person name="Yu J.-H."/>
            <person name="Zhou M."/>
            <person name="Andersen M.R."/>
            <person name="Archer D.B."/>
            <person name="Baker S.E."/>
            <person name="Benoit I."/>
            <person name="Brakhage A.A."/>
            <person name="Braus G.H."/>
            <person name="Fischer R."/>
            <person name="Frisvad J.C."/>
            <person name="Goldman G.H."/>
            <person name="Houbraken J."/>
            <person name="Oakley B."/>
            <person name="Pocsi I."/>
            <person name="Scazzocchio C."/>
            <person name="Seiboth B."/>
            <person name="vanKuyk P.A."/>
            <person name="Wortman J."/>
            <person name="Dyer P.S."/>
            <person name="Grigoriev I.V."/>
        </authorList>
    </citation>
    <scope>NUCLEOTIDE SEQUENCE [LARGE SCALE GENOMIC DNA]</scope>
    <source>
        <strain evidence="2">CBS 516.65</strain>
    </source>
</reference>
<organism evidence="1 2">
    <name type="scientific">Aspergillus glaucus CBS 516.65</name>
    <dbReference type="NCBI Taxonomy" id="1160497"/>
    <lineage>
        <taxon>Eukaryota</taxon>
        <taxon>Fungi</taxon>
        <taxon>Dikarya</taxon>
        <taxon>Ascomycota</taxon>
        <taxon>Pezizomycotina</taxon>
        <taxon>Eurotiomycetes</taxon>
        <taxon>Eurotiomycetidae</taxon>
        <taxon>Eurotiales</taxon>
        <taxon>Aspergillaceae</taxon>
        <taxon>Aspergillus</taxon>
        <taxon>Aspergillus subgen. Aspergillus</taxon>
    </lineage>
</organism>
<dbReference type="Proteomes" id="UP000184300">
    <property type="component" value="Unassembled WGS sequence"/>
</dbReference>
<evidence type="ECO:0000313" key="2">
    <source>
        <dbReference type="Proteomes" id="UP000184300"/>
    </source>
</evidence>
<dbReference type="RefSeq" id="XP_022400133.1">
    <property type="nucleotide sequence ID" value="XM_022542019.1"/>
</dbReference>
<dbReference type="AlphaFoldDB" id="A0A1L9VHV0"/>
<dbReference type="EMBL" id="KV878899">
    <property type="protein sequence ID" value="OJJ83435.1"/>
    <property type="molecule type" value="Genomic_DNA"/>
</dbReference>
<name>A0A1L9VHV0_ASPGL</name>
<accession>A0A1L9VHV0</accession>
<dbReference type="GeneID" id="34458280"/>
<proteinExistence type="predicted"/>
<gene>
    <name evidence="1" type="ORF">ASPGLDRAFT_1493012</name>
</gene>